<name>A0A5J6HLJ8_STRAD</name>
<evidence type="ECO:0000313" key="1">
    <source>
        <dbReference type="EMBL" id="QEV19333.1"/>
    </source>
</evidence>
<proteinExistence type="predicted"/>
<evidence type="ECO:0000313" key="2">
    <source>
        <dbReference type="Proteomes" id="UP000326553"/>
    </source>
</evidence>
<dbReference type="AlphaFoldDB" id="A0A5J6HLJ8"/>
<gene>
    <name evidence="1" type="ORF">CP975_19155</name>
</gene>
<dbReference type="OrthoDB" id="4183438at2"/>
<protein>
    <submittedName>
        <fullName evidence="1">Uncharacterized protein</fullName>
    </submittedName>
</protein>
<accession>A0A5J6HLJ8</accession>
<reference evidence="1 2" key="1">
    <citation type="submission" date="2017-09" db="EMBL/GenBank/DDBJ databases">
        <authorList>
            <person name="Lee N."/>
            <person name="Cho B.-K."/>
        </authorList>
    </citation>
    <scope>NUCLEOTIDE SEQUENCE [LARGE SCALE GENOMIC DNA]</scope>
    <source>
        <strain evidence="1 2">ATCC 12461</strain>
    </source>
</reference>
<dbReference type="RefSeq" id="WP_055532602.1">
    <property type="nucleotide sequence ID" value="NZ_CP023695.1"/>
</dbReference>
<organism evidence="1 2">
    <name type="scientific">Streptomyces alboniger</name>
    <dbReference type="NCBI Taxonomy" id="132473"/>
    <lineage>
        <taxon>Bacteria</taxon>
        <taxon>Bacillati</taxon>
        <taxon>Actinomycetota</taxon>
        <taxon>Actinomycetes</taxon>
        <taxon>Kitasatosporales</taxon>
        <taxon>Streptomycetaceae</taxon>
        <taxon>Streptomyces</taxon>
        <taxon>Streptomyces aurantiacus group</taxon>
    </lineage>
</organism>
<keyword evidence="2" id="KW-1185">Reference proteome</keyword>
<sequence length="136" mass="14900">MPLDDTLTISIDLDQDEVTLVVGILQRAADECRAAAPSDVTADQYTGITLGQLTARWTDIAERELHCAVVNLHGERLFTVPLTAEGWYQVRAALSACVAQLSGELDDSVPADTPVRERMYRALHLAHKIAEATNDR</sequence>
<dbReference type="Proteomes" id="UP000326553">
    <property type="component" value="Chromosome"/>
</dbReference>
<dbReference type="EMBL" id="CP023695">
    <property type="protein sequence ID" value="QEV19333.1"/>
    <property type="molecule type" value="Genomic_DNA"/>
</dbReference>
<dbReference type="KEGG" id="salw:CP975_19155"/>